<keyword evidence="2 4" id="KW-0863">Zinc-finger</keyword>
<feature type="region of interest" description="Disordered" evidence="5">
    <location>
        <begin position="1"/>
        <end position="126"/>
    </location>
</feature>
<dbReference type="Gene3D" id="3.30.40.10">
    <property type="entry name" value="Zinc/RING finger domain, C3HC4 (zinc finger)"/>
    <property type="match status" value="1"/>
</dbReference>
<dbReference type="PANTHER" id="PTHR39490:SF8">
    <property type="entry name" value="ZINC FINGER FYVE DOMAIN-CONTAINING PROTEIN 21"/>
    <property type="match status" value="1"/>
</dbReference>
<feature type="compositionally biased region" description="Polar residues" evidence="5">
    <location>
        <begin position="540"/>
        <end position="556"/>
    </location>
</feature>
<dbReference type="InterPro" id="IPR011011">
    <property type="entry name" value="Znf_FYVE_PHD"/>
</dbReference>
<feature type="compositionally biased region" description="Acidic residues" evidence="5">
    <location>
        <begin position="1"/>
        <end position="16"/>
    </location>
</feature>
<dbReference type="eggNOG" id="KOG1842">
    <property type="taxonomic scope" value="Eukaryota"/>
</dbReference>
<feature type="compositionally biased region" description="Basic and acidic residues" evidence="5">
    <location>
        <begin position="1072"/>
        <end position="1086"/>
    </location>
</feature>
<dbReference type="SUPFAM" id="SSF57903">
    <property type="entry name" value="FYVE/PHD zinc finger"/>
    <property type="match status" value="1"/>
</dbReference>
<feature type="compositionally biased region" description="Basic and acidic residues" evidence="5">
    <location>
        <begin position="449"/>
        <end position="464"/>
    </location>
</feature>
<feature type="compositionally biased region" description="Basic and acidic residues" evidence="5">
    <location>
        <begin position="1623"/>
        <end position="1636"/>
    </location>
</feature>
<organism evidence="7 8">
    <name type="scientific">Globisporangium ultimum (strain ATCC 200006 / CBS 805.95 / DAOM BR144)</name>
    <name type="common">Pythium ultimum</name>
    <dbReference type="NCBI Taxonomy" id="431595"/>
    <lineage>
        <taxon>Eukaryota</taxon>
        <taxon>Sar</taxon>
        <taxon>Stramenopiles</taxon>
        <taxon>Oomycota</taxon>
        <taxon>Peronosporomycetes</taxon>
        <taxon>Pythiales</taxon>
        <taxon>Pythiaceae</taxon>
        <taxon>Globisporangium</taxon>
    </lineage>
</organism>
<dbReference type="OMA" id="DEPRMAM"/>
<dbReference type="InterPro" id="IPR000306">
    <property type="entry name" value="Znf_FYVE"/>
</dbReference>
<feature type="region of interest" description="Disordered" evidence="5">
    <location>
        <begin position="693"/>
        <end position="747"/>
    </location>
</feature>
<reference evidence="7" key="3">
    <citation type="submission" date="2015-02" db="UniProtKB">
        <authorList>
            <consortium name="EnsemblProtists"/>
        </authorList>
    </citation>
    <scope>IDENTIFICATION</scope>
    <source>
        <strain evidence="7">DAOM BR144</strain>
    </source>
</reference>
<keyword evidence="8" id="KW-1185">Reference proteome</keyword>
<evidence type="ECO:0000313" key="8">
    <source>
        <dbReference type="Proteomes" id="UP000019132"/>
    </source>
</evidence>
<feature type="compositionally biased region" description="Polar residues" evidence="5">
    <location>
        <begin position="729"/>
        <end position="747"/>
    </location>
</feature>
<dbReference type="VEuPathDB" id="FungiDB:PYU1_G004559"/>
<feature type="compositionally biased region" description="Low complexity" evidence="5">
    <location>
        <begin position="1468"/>
        <end position="1480"/>
    </location>
</feature>
<feature type="region of interest" description="Disordered" evidence="5">
    <location>
        <begin position="829"/>
        <end position="904"/>
    </location>
</feature>
<feature type="compositionally biased region" description="Basic and acidic residues" evidence="5">
    <location>
        <begin position="1358"/>
        <end position="1378"/>
    </location>
</feature>
<feature type="compositionally biased region" description="Polar residues" evidence="5">
    <location>
        <begin position="644"/>
        <end position="660"/>
    </location>
</feature>
<evidence type="ECO:0000313" key="7">
    <source>
        <dbReference type="EnsemblProtists" id="PYU1_T004570"/>
    </source>
</evidence>
<feature type="region of interest" description="Disordered" evidence="5">
    <location>
        <begin position="1575"/>
        <end position="1636"/>
    </location>
</feature>
<feature type="compositionally biased region" description="Basic and acidic residues" evidence="5">
    <location>
        <begin position="395"/>
        <end position="422"/>
    </location>
</feature>
<name>K3WHX8_GLOUD</name>
<feature type="region of interest" description="Disordered" evidence="5">
    <location>
        <begin position="955"/>
        <end position="974"/>
    </location>
</feature>
<feature type="compositionally biased region" description="Low complexity" evidence="5">
    <location>
        <begin position="1414"/>
        <end position="1425"/>
    </location>
</feature>
<feature type="compositionally biased region" description="Low complexity" evidence="5">
    <location>
        <begin position="60"/>
        <end position="77"/>
    </location>
</feature>
<keyword evidence="1" id="KW-0479">Metal-binding</keyword>
<feature type="region of interest" description="Disordered" evidence="5">
    <location>
        <begin position="1072"/>
        <end position="1099"/>
    </location>
</feature>
<feature type="compositionally biased region" description="Low complexity" evidence="5">
    <location>
        <begin position="712"/>
        <end position="728"/>
    </location>
</feature>
<feature type="compositionally biased region" description="Polar residues" evidence="5">
    <location>
        <begin position="1585"/>
        <end position="1597"/>
    </location>
</feature>
<dbReference type="PANTHER" id="PTHR39490">
    <property type="entry name" value="ARRESTIN DOMAIN-CONTAINING PROTEIN D"/>
    <property type="match status" value="1"/>
</dbReference>
<evidence type="ECO:0000256" key="4">
    <source>
        <dbReference type="PROSITE-ProRule" id="PRU00091"/>
    </source>
</evidence>
<reference evidence="8" key="2">
    <citation type="submission" date="2010-04" db="EMBL/GenBank/DDBJ databases">
        <authorList>
            <person name="Buell R."/>
            <person name="Hamilton J."/>
            <person name="Hostetler J."/>
        </authorList>
    </citation>
    <scope>NUCLEOTIDE SEQUENCE [LARGE SCALE GENOMIC DNA]</scope>
    <source>
        <strain evidence="8">DAOM:BR144</strain>
    </source>
</reference>
<sequence length="1934" mass="213684">MADPFFDEDDDGDFDDLYGHPAVKHTEPAPTNASSGGPYPPPTSSAQPPPTRSSMEDHGVYSYPVSPASSVPSTTYSRSDTGGRARLSSATTPGRNSMSKPRNRREQSDGGAGGGRNARKARRKGSEELFDVDWEDDSRVKACVVCSSGFSLMKRKHHCRHCGRVMCSDCSTFRYFEVSHKKHRVCSSCNSDLAQRNRLDGREIDDEASYNRSVVTDDELDEDGSFNATPSSSSGKKRGKFRASLKKTFTPKHTKKSGDERRRANEDISNVAASSESNVREGVQMPVHRPLEERKQSSDLFDVADDTWFTDPHEGEARNAASKKQNLFDFDDDDSNFDSRKRNENQRYSLAQPKLGTAADEWHAELSRHTIAGSRGSMPKTTRQDSLSIDAYASRSDDEYDTGKPLRMEMPRPNEWHTESGRHTITGTRGGMPKAMRQDSLSIDAYAPRSDDEYDTGRPLRMEMPRPNQQHAIVKADTRHEEKVPVVVQHAAAHDERGSEEDQSPGRLTLKENLKGMFHIHGKKDGHKKKDKKKDKRNSEPQIKSSSAQPQSTSDRNGAAEKPYAPPQPVVNSQARPTFYDANADDLVVDDTPGYFDRTNSQAYRSSPVEPQQRDTDYSRWASAPLPKSVEPRAILSDADSYSIVETPTPNGSPATTQDSTETKMPVASSSPQEKSGSGLTGVFKRFFGISASKSTDKHTESSQKAPPVVPPTEVEAASSSTSAIVAEDNNSQMVMYDPQPSSRESNVLQRGTSFNRFSMVERSYLGSDANHQLDVSRYTIAEYSNPTTDFPPRSDTVITATTTRGVSMFSSSTSTRDVSQKKRRDTFDDLFESPDSHGKNAAVSDGGRHTLPTRAWDSVATSSTSAIPTTGVSRFDRRRDSDVPQNVPTSRLTERPILDRGRASSIGLGESRFVNEQMNHESNRPAGNTWNAVRAEPTFGVATYAIPSSISSDRFARGSNPRYDERGVSQPTASHSIMEDLHHQPSSVIHPSRETNSLDDFLAEFERPNDYVFDSVTGGYVSASAPKRAKEPVAHRSETNYASMPAQEQRSPVMHIHELQNSRYEQLERYEQPARYDQPQRRKQETVQGEAGGDEDDELDETIVDKISSLEGELAALKQLIRKRKDHEHPPSGSRNSHVAARSSTAVARSNTTVQGPRKMSIFDTNSSDEEEIVRKKPAKKKLRRRVRNVAIHLLTFLKIVQLKVPISLVEKVMRRSSKLDPIQRKAPTKTVKYDELSDEEDFPSLKNRSKTRTASQRKKNAVTTVAAASSSDSEEEKRSKKSSSIATVISKSVATKEVKQPKKKKTLKPAIVDSIDALFDVSDERDVMNFFEQDESKTSKANHLSDAAGESESESDDKVSQKQADSKQRDVAKQEEVVVENATMSDEDSDEEFALSLANAKSGRSQRGSFKSTPVTPSQSSTQEADIKETNSDADSDEEFALSLKNRRAAASPAKRGSQQTDQAVSSSQGLLQSTTQSNDKLVDSDEEFAPSLKKPEHRRVKSVSFLLDAPEQQDISNETAQPHLDVVTEVVDSVDSVSVDSVSLTTRNSSLFDVFDSAAATVTIELKVAPDADAVSSEAAPSVTNVGTPASATQEQESSKLSSSVTSESAAIPLSMDSFDADRESTRNDRSEELIFEATNHILRETRAEVLSIETSRHSSEALTQNTRENSTSTREKHRHSVGDDSFGLFDQSNDPYSMALGSTSLAGDESEEDEDLDDDVNDDQSEMFSFEVQSKKRVSRSVTPSIETIVSRNKSMSDPEESLFLGKYAPSSNQVSSTAIGEQLQHEASVNANDAVATSESPEPLLLDQQLPALGEPHPEVDAAWQQMQEQDKERRKKLQLKQRQAQRDKLLKKQGSRHQLLTSVSSSNNLNAEKAEKKKKKKDKSKDVSEASGSSSRKKSSSRKHKHKHGSTDNDDDERKEAPSTLTEL</sequence>
<feature type="compositionally biased region" description="Basic and acidic residues" evidence="5">
    <location>
        <begin position="893"/>
        <end position="903"/>
    </location>
</feature>
<feature type="compositionally biased region" description="Polar residues" evidence="5">
    <location>
        <begin position="1404"/>
        <end position="1413"/>
    </location>
</feature>
<evidence type="ECO:0000256" key="5">
    <source>
        <dbReference type="SAM" id="MobiDB-lite"/>
    </source>
</evidence>
<dbReference type="Proteomes" id="UP000019132">
    <property type="component" value="Unassembled WGS sequence"/>
</dbReference>
<proteinExistence type="predicted"/>
<feature type="compositionally biased region" description="Basic residues" evidence="5">
    <location>
        <begin position="518"/>
        <end position="536"/>
    </location>
</feature>
<feature type="region of interest" description="Disordered" evidence="5">
    <location>
        <begin position="210"/>
        <end position="356"/>
    </location>
</feature>
<feature type="region of interest" description="Disordered" evidence="5">
    <location>
        <begin position="1124"/>
        <end position="1165"/>
    </location>
</feature>
<feature type="region of interest" description="Disordered" evidence="5">
    <location>
        <begin position="1024"/>
        <end position="1053"/>
    </location>
</feature>
<dbReference type="SMART" id="SM00064">
    <property type="entry name" value="FYVE"/>
    <property type="match status" value="1"/>
</dbReference>
<protein>
    <recommendedName>
        <fullName evidence="6">FYVE-type domain-containing protein</fullName>
    </recommendedName>
</protein>
<accession>K3WHX8</accession>
<feature type="compositionally biased region" description="Polar residues" evidence="5">
    <location>
        <begin position="1664"/>
        <end position="1676"/>
    </location>
</feature>
<feature type="region of interest" description="Disordered" evidence="5">
    <location>
        <begin position="370"/>
        <end position="435"/>
    </location>
</feature>
<feature type="compositionally biased region" description="Basic residues" evidence="5">
    <location>
        <begin position="235"/>
        <end position="255"/>
    </location>
</feature>
<feature type="compositionally biased region" description="Basic residues" evidence="5">
    <location>
        <begin position="1901"/>
        <end position="1914"/>
    </location>
</feature>
<dbReference type="InterPro" id="IPR017455">
    <property type="entry name" value="Znf_FYVE-rel"/>
</dbReference>
<feature type="compositionally biased region" description="Basic residues" evidence="5">
    <location>
        <begin position="1249"/>
        <end position="1262"/>
    </location>
</feature>
<feature type="compositionally biased region" description="Low complexity" evidence="5">
    <location>
        <begin position="1140"/>
        <end position="1155"/>
    </location>
</feature>
<evidence type="ECO:0000256" key="2">
    <source>
        <dbReference type="ARBA" id="ARBA00022771"/>
    </source>
</evidence>
<evidence type="ECO:0000256" key="1">
    <source>
        <dbReference type="ARBA" id="ARBA00022723"/>
    </source>
</evidence>
<feature type="compositionally biased region" description="Polar residues" evidence="5">
    <location>
        <begin position="860"/>
        <end position="873"/>
    </location>
</feature>
<feature type="compositionally biased region" description="Basic and acidic residues" evidence="5">
    <location>
        <begin position="256"/>
        <end position="266"/>
    </location>
</feature>
<feature type="domain" description="FYVE-type" evidence="6">
    <location>
        <begin position="137"/>
        <end position="194"/>
    </location>
</feature>
<dbReference type="InterPro" id="IPR013083">
    <property type="entry name" value="Znf_RING/FYVE/PHD"/>
</dbReference>
<feature type="compositionally biased region" description="Low complexity" evidence="5">
    <location>
        <begin position="1598"/>
        <end position="1612"/>
    </location>
</feature>
<feature type="region of interest" description="Disordered" evidence="5">
    <location>
        <begin position="1239"/>
        <end position="1288"/>
    </location>
</feature>
<feature type="compositionally biased region" description="Acidic residues" evidence="5">
    <location>
        <begin position="1712"/>
        <end position="1729"/>
    </location>
</feature>
<dbReference type="InterPro" id="IPR052113">
    <property type="entry name" value="FYVE-type_Zinc_Finger"/>
</dbReference>
<feature type="compositionally biased region" description="Polar residues" evidence="5">
    <location>
        <begin position="1774"/>
        <end position="1805"/>
    </location>
</feature>
<feature type="compositionally biased region" description="Low complexity" evidence="5">
    <location>
        <begin position="1865"/>
        <end position="1877"/>
    </location>
</feature>
<dbReference type="Pfam" id="PF01363">
    <property type="entry name" value="FYVE"/>
    <property type="match status" value="1"/>
</dbReference>
<feature type="compositionally biased region" description="Polar residues" evidence="5">
    <location>
        <begin position="1040"/>
        <end position="1051"/>
    </location>
</feature>
<dbReference type="GO" id="GO:0008270">
    <property type="term" value="F:zinc ion binding"/>
    <property type="evidence" value="ECO:0007669"/>
    <property type="project" value="UniProtKB-KW"/>
</dbReference>
<dbReference type="HOGENOM" id="CLU_245067_0_0_1"/>
<feature type="region of interest" description="Disordered" evidence="5">
    <location>
        <begin position="1655"/>
        <end position="1934"/>
    </location>
</feature>
<evidence type="ECO:0000259" key="6">
    <source>
        <dbReference type="PROSITE" id="PS50178"/>
    </source>
</evidence>
<feature type="compositionally biased region" description="Polar residues" evidence="5">
    <location>
        <begin position="1744"/>
        <end position="1760"/>
    </location>
</feature>
<dbReference type="STRING" id="431595.K3WHX8"/>
<feature type="compositionally biased region" description="Pro residues" evidence="5">
    <location>
        <begin position="38"/>
        <end position="51"/>
    </location>
</feature>
<dbReference type="EnsemblProtists" id="PYU1_T004570">
    <property type="protein sequence ID" value="PYU1_T004570"/>
    <property type="gene ID" value="PYU1_G004559"/>
</dbReference>
<feature type="region of interest" description="Disordered" evidence="5">
    <location>
        <begin position="1332"/>
        <end position="1507"/>
    </location>
</feature>
<reference evidence="8" key="1">
    <citation type="journal article" date="2010" name="Genome Biol.">
        <title>Genome sequence of the necrotrophic plant pathogen Pythium ultimum reveals original pathogenicity mechanisms and effector repertoire.</title>
        <authorList>
            <person name="Levesque C.A."/>
            <person name="Brouwer H."/>
            <person name="Cano L."/>
            <person name="Hamilton J.P."/>
            <person name="Holt C."/>
            <person name="Huitema E."/>
            <person name="Raffaele S."/>
            <person name="Robideau G.P."/>
            <person name="Thines M."/>
            <person name="Win J."/>
            <person name="Zerillo M.M."/>
            <person name="Beakes G.W."/>
            <person name="Boore J.L."/>
            <person name="Busam D."/>
            <person name="Dumas B."/>
            <person name="Ferriera S."/>
            <person name="Fuerstenberg S.I."/>
            <person name="Gachon C.M."/>
            <person name="Gaulin E."/>
            <person name="Govers F."/>
            <person name="Grenville-Briggs L."/>
            <person name="Horner N."/>
            <person name="Hostetler J."/>
            <person name="Jiang R.H."/>
            <person name="Johnson J."/>
            <person name="Krajaejun T."/>
            <person name="Lin H."/>
            <person name="Meijer H.J."/>
            <person name="Moore B."/>
            <person name="Morris P."/>
            <person name="Phuntmart V."/>
            <person name="Puiu D."/>
            <person name="Shetty J."/>
            <person name="Stajich J.E."/>
            <person name="Tripathy S."/>
            <person name="Wawra S."/>
            <person name="van West P."/>
            <person name="Whitty B.R."/>
            <person name="Coutinho P.M."/>
            <person name="Henrissat B."/>
            <person name="Martin F."/>
            <person name="Thomas P.D."/>
            <person name="Tyler B.M."/>
            <person name="De Vries R.P."/>
            <person name="Kamoun S."/>
            <person name="Yandell M."/>
            <person name="Tisserat N."/>
            <person name="Buell C.R."/>
        </authorList>
    </citation>
    <scope>NUCLEOTIDE SEQUENCE</scope>
    <source>
        <strain evidence="8">DAOM:BR144</strain>
    </source>
</reference>
<feature type="compositionally biased region" description="Polar residues" evidence="5">
    <location>
        <begin position="267"/>
        <end position="277"/>
    </location>
</feature>
<feature type="compositionally biased region" description="Polar residues" evidence="5">
    <location>
        <begin position="1694"/>
        <end position="1709"/>
    </location>
</feature>
<dbReference type="EMBL" id="GL376631">
    <property type="status" value="NOT_ANNOTATED_CDS"/>
    <property type="molecule type" value="Genomic_DNA"/>
</dbReference>
<feature type="region of interest" description="Disordered" evidence="5">
    <location>
        <begin position="447"/>
        <end position="468"/>
    </location>
</feature>
<evidence type="ECO:0000256" key="3">
    <source>
        <dbReference type="ARBA" id="ARBA00022833"/>
    </source>
</evidence>
<dbReference type="PROSITE" id="PS50178">
    <property type="entry name" value="ZF_FYVE"/>
    <property type="match status" value="1"/>
</dbReference>
<dbReference type="InParanoid" id="K3WHX8"/>
<feature type="region of interest" description="Disordered" evidence="5">
    <location>
        <begin position="518"/>
        <end position="680"/>
    </location>
</feature>
<feature type="compositionally biased region" description="Polar residues" evidence="5">
    <location>
        <begin position="668"/>
        <end position="678"/>
    </location>
</feature>
<feature type="compositionally biased region" description="Basic and acidic residues" evidence="5">
    <location>
        <begin position="1029"/>
        <end position="1039"/>
    </location>
</feature>
<keyword evidence="3" id="KW-0862">Zinc</keyword>
<feature type="compositionally biased region" description="Polar residues" evidence="5">
    <location>
        <begin position="88"/>
        <end position="100"/>
    </location>
</feature>